<dbReference type="FunCoup" id="E0VP00">
    <property type="interactions" value="1269"/>
</dbReference>
<evidence type="ECO:0000313" key="3">
    <source>
        <dbReference type="EMBL" id="EEB15106.1"/>
    </source>
</evidence>
<dbReference type="HOGENOM" id="CLU_038408_1_0_1"/>
<feature type="compositionally biased region" description="Basic and acidic residues" evidence="2">
    <location>
        <begin position="263"/>
        <end position="272"/>
    </location>
</feature>
<accession>E0VP00</accession>
<evidence type="ECO:0000313" key="4">
    <source>
        <dbReference type="EnsemblMetazoa" id="PHUM348170-PA"/>
    </source>
</evidence>
<sequence>MENDILDILEDLGYKGELLVGTNLEEAVNDGVKNKEFTKLVEWICKELKFLCKLEETVNSIDSEDESSSFLLELSSFLKELGCCYTSLLEGHLSERLNSKQKRLLLLDYLLTELMAARMIRSNKPHLNKGLELKLLKEILKTVPSELLGKPLFIGKLSDKQWHTLGDIQSELHKEYCIRRELLLKRLDVTIQSFQWSESAKNNENEIIKKFNSHRSKMVVEPDITLADLLAARHDLAIIEKTSNASVRKNTQSSVNKVIIGRVPDRGGRPSEQEAPPPEMPSWQKERAPEAKRGRGGGGGGNRGRGGRVQGGWNQGNHYSDQGNYQGNRDQYQDNRGGFSNNRGNYQNNRGGYRDQRNRYAGGNRRD</sequence>
<dbReference type="OMA" id="TEKQWFA"/>
<evidence type="ECO:0008006" key="6">
    <source>
        <dbReference type="Google" id="ProtNLM"/>
    </source>
</evidence>
<reference evidence="3" key="2">
    <citation type="submission" date="2007-04" db="EMBL/GenBank/DDBJ databases">
        <title>The genome of the human body louse.</title>
        <authorList>
            <consortium name="The Human Body Louse Genome Consortium"/>
            <person name="Kirkness E."/>
            <person name="Walenz B."/>
            <person name="Hass B."/>
            <person name="Bruggner R."/>
            <person name="Strausberg R."/>
        </authorList>
    </citation>
    <scope>NUCLEOTIDE SEQUENCE</scope>
    <source>
        <strain evidence="3">USDA</strain>
    </source>
</reference>
<dbReference type="RefSeq" id="XP_002427844.1">
    <property type="nucleotide sequence ID" value="XM_002427799.1"/>
</dbReference>
<dbReference type="InterPro" id="IPR018797">
    <property type="entry name" value="FAM98"/>
</dbReference>
<dbReference type="EMBL" id="AAZO01004050">
    <property type="status" value="NOT_ANNOTATED_CDS"/>
    <property type="molecule type" value="Genomic_DNA"/>
</dbReference>
<keyword evidence="5" id="KW-1185">Reference proteome</keyword>
<feature type="compositionally biased region" description="Low complexity" evidence="2">
    <location>
        <begin position="341"/>
        <end position="351"/>
    </location>
</feature>
<feature type="compositionally biased region" description="Basic and acidic residues" evidence="2">
    <location>
        <begin position="352"/>
        <end position="367"/>
    </location>
</feature>
<dbReference type="eggNOG" id="KOG3973">
    <property type="taxonomic scope" value="Eukaryota"/>
</dbReference>
<dbReference type="PANTHER" id="PTHR31353">
    <property type="entry name" value="FAM98"/>
    <property type="match status" value="1"/>
</dbReference>
<dbReference type="EMBL" id="DS235354">
    <property type="protein sequence ID" value="EEB15106.1"/>
    <property type="molecule type" value="Genomic_DNA"/>
</dbReference>
<feature type="region of interest" description="Disordered" evidence="2">
    <location>
        <begin position="246"/>
        <end position="367"/>
    </location>
</feature>
<feature type="compositionally biased region" description="Polar residues" evidence="2">
    <location>
        <begin position="246"/>
        <end position="256"/>
    </location>
</feature>
<dbReference type="OrthoDB" id="512356at2759"/>
<dbReference type="GO" id="GO:0072669">
    <property type="term" value="C:tRNA-splicing ligase complex"/>
    <property type="evidence" value="ECO:0007669"/>
    <property type="project" value="TreeGrafter"/>
</dbReference>
<dbReference type="STRING" id="121224.E0VP00"/>
<gene>
    <name evidence="4" type="primary">8231931</name>
    <name evidence="3" type="ORF">Phum_PHUM348170</name>
</gene>
<dbReference type="EMBL" id="AAZO01004051">
    <property type="status" value="NOT_ANNOTATED_CDS"/>
    <property type="molecule type" value="Genomic_DNA"/>
</dbReference>
<evidence type="ECO:0000256" key="1">
    <source>
        <dbReference type="ARBA" id="ARBA00007218"/>
    </source>
</evidence>
<reference evidence="4" key="3">
    <citation type="submission" date="2020-05" db="UniProtKB">
        <authorList>
            <consortium name="EnsemblMetazoa"/>
        </authorList>
    </citation>
    <scope>IDENTIFICATION</scope>
    <source>
        <strain evidence="4">USDA</strain>
    </source>
</reference>
<evidence type="ECO:0000256" key="2">
    <source>
        <dbReference type="SAM" id="MobiDB-lite"/>
    </source>
</evidence>
<name>E0VP00_PEDHC</name>
<dbReference type="EnsemblMetazoa" id="PHUM348170-RA">
    <property type="protein sequence ID" value="PHUM348170-PA"/>
    <property type="gene ID" value="PHUM348170"/>
</dbReference>
<feature type="compositionally biased region" description="Basic and acidic residues" evidence="2">
    <location>
        <begin position="284"/>
        <end position="293"/>
    </location>
</feature>
<protein>
    <recommendedName>
        <fullName evidence="6">Protein FAM98A</fullName>
    </recommendedName>
</protein>
<organism>
    <name type="scientific">Pediculus humanus subsp. corporis</name>
    <name type="common">Body louse</name>
    <dbReference type="NCBI Taxonomy" id="121224"/>
    <lineage>
        <taxon>Eukaryota</taxon>
        <taxon>Metazoa</taxon>
        <taxon>Ecdysozoa</taxon>
        <taxon>Arthropoda</taxon>
        <taxon>Hexapoda</taxon>
        <taxon>Insecta</taxon>
        <taxon>Pterygota</taxon>
        <taxon>Neoptera</taxon>
        <taxon>Paraneoptera</taxon>
        <taxon>Psocodea</taxon>
        <taxon>Troctomorpha</taxon>
        <taxon>Phthiraptera</taxon>
        <taxon>Anoplura</taxon>
        <taxon>Pediculidae</taxon>
        <taxon>Pediculus</taxon>
    </lineage>
</organism>
<proteinExistence type="inferred from homology"/>
<reference evidence="3" key="1">
    <citation type="submission" date="2007-04" db="EMBL/GenBank/DDBJ databases">
        <title>Annotation of Pediculus humanus corporis strain USDA.</title>
        <authorList>
            <person name="Kirkness E."/>
            <person name="Hannick L."/>
            <person name="Hass B."/>
            <person name="Bruggner R."/>
            <person name="Lawson D."/>
            <person name="Bidwell S."/>
            <person name="Joardar V."/>
            <person name="Caler E."/>
            <person name="Walenz B."/>
            <person name="Inman J."/>
            <person name="Schobel S."/>
            <person name="Galinsky K."/>
            <person name="Amedeo P."/>
            <person name="Strausberg R."/>
        </authorList>
    </citation>
    <scope>NUCLEOTIDE SEQUENCE</scope>
    <source>
        <strain evidence="3">USDA</strain>
    </source>
</reference>
<dbReference type="VEuPathDB" id="VectorBase:PHUM348170"/>
<feature type="compositionally biased region" description="Polar residues" evidence="2">
    <location>
        <begin position="318"/>
        <end position="330"/>
    </location>
</feature>
<dbReference type="Pfam" id="PF10239">
    <property type="entry name" value="DUF2465"/>
    <property type="match status" value="2"/>
</dbReference>
<dbReference type="GeneID" id="8231931"/>
<evidence type="ECO:0000313" key="5">
    <source>
        <dbReference type="Proteomes" id="UP000009046"/>
    </source>
</evidence>
<dbReference type="InParanoid" id="E0VP00"/>
<dbReference type="CTD" id="8231931"/>
<feature type="compositionally biased region" description="Gly residues" evidence="2">
    <location>
        <begin position="296"/>
        <end position="314"/>
    </location>
</feature>
<dbReference type="KEGG" id="phu:Phum_PHUM348170"/>
<dbReference type="PANTHER" id="PTHR31353:SF1">
    <property type="entry name" value="PROTEIN FAM98B"/>
    <property type="match status" value="1"/>
</dbReference>
<dbReference type="Proteomes" id="UP000009046">
    <property type="component" value="Unassembled WGS sequence"/>
</dbReference>
<dbReference type="AlphaFoldDB" id="E0VP00"/>
<comment type="similarity">
    <text evidence="1">Belongs to the FAM98 family.</text>
</comment>